<dbReference type="Gene3D" id="3.40.50.720">
    <property type="entry name" value="NAD(P)-binding Rossmann-like Domain"/>
    <property type="match status" value="1"/>
</dbReference>
<proteinExistence type="inferred from homology"/>
<evidence type="ECO:0000313" key="4">
    <source>
        <dbReference type="EMBL" id="HIR65895.1"/>
    </source>
</evidence>
<protein>
    <submittedName>
        <fullName evidence="4">SDR family NAD(P)-dependent oxidoreductase</fullName>
    </submittedName>
</protein>
<dbReference type="PANTHER" id="PTHR44196:SF1">
    <property type="entry name" value="DEHYDROGENASE_REDUCTASE SDR FAMILY MEMBER 7B"/>
    <property type="match status" value="1"/>
</dbReference>
<reference evidence="4" key="2">
    <citation type="journal article" date="2021" name="PeerJ">
        <title>Extensive microbial diversity within the chicken gut microbiome revealed by metagenomics and culture.</title>
        <authorList>
            <person name="Gilroy R."/>
            <person name="Ravi A."/>
            <person name="Getino M."/>
            <person name="Pursley I."/>
            <person name="Horton D.L."/>
            <person name="Alikhan N.F."/>
            <person name="Baker D."/>
            <person name="Gharbi K."/>
            <person name="Hall N."/>
            <person name="Watson M."/>
            <person name="Adriaenssens E.M."/>
            <person name="Foster-Nyarko E."/>
            <person name="Jarju S."/>
            <person name="Secka A."/>
            <person name="Antonio M."/>
            <person name="Oren A."/>
            <person name="Chaudhuri R.R."/>
            <person name="La Ragione R."/>
            <person name="Hildebrand F."/>
            <person name="Pallen M.J."/>
        </authorList>
    </citation>
    <scope>NUCLEOTIDE SEQUENCE</scope>
    <source>
        <strain evidence="4">CHK121-14286</strain>
    </source>
</reference>
<reference evidence="4" key="1">
    <citation type="submission" date="2020-10" db="EMBL/GenBank/DDBJ databases">
        <authorList>
            <person name="Gilroy R."/>
        </authorList>
    </citation>
    <scope>NUCLEOTIDE SEQUENCE</scope>
    <source>
        <strain evidence="4">CHK121-14286</strain>
    </source>
</reference>
<dbReference type="PROSITE" id="PS00061">
    <property type="entry name" value="ADH_SHORT"/>
    <property type="match status" value="1"/>
</dbReference>
<keyword evidence="2" id="KW-0560">Oxidoreductase</keyword>
<accession>A0A9D1E448</accession>
<dbReference type="Proteomes" id="UP000824200">
    <property type="component" value="Unassembled WGS sequence"/>
</dbReference>
<organism evidence="4 5">
    <name type="scientific">Candidatus Fimimonas gallinarum</name>
    <dbReference type="NCBI Taxonomy" id="2840821"/>
    <lineage>
        <taxon>Bacteria</taxon>
        <taxon>Pseudomonadati</taxon>
        <taxon>Myxococcota</taxon>
        <taxon>Myxococcia</taxon>
        <taxon>Myxococcales</taxon>
        <taxon>Cystobacterineae</taxon>
        <taxon>Myxococcaceae</taxon>
        <taxon>Myxococcaceae incertae sedis</taxon>
        <taxon>Candidatus Fimimonas</taxon>
    </lineage>
</organism>
<dbReference type="InterPro" id="IPR036291">
    <property type="entry name" value="NAD(P)-bd_dom_sf"/>
</dbReference>
<dbReference type="PRINTS" id="PR00080">
    <property type="entry name" value="SDRFAMILY"/>
</dbReference>
<name>A0A9D1E448_9BACT</name>
<dbReference type="AlphaFoldDB" id="A0A9D1E448"/>
<comment type="similarity">
    <text evidence="1 3">Belongs to the short-chain dehydrogenases/reductases (SDR) family.</text>
</comment>
<evidence type="ECO:0000256" key="1">
    <source>
        <dbReference type="ARBA" id="ARBA00006484"/>
    </source>
</evidence>
<dbReference type="SUPFAM" id="SSF51735">
    <property type="entry name" value="NAD(P)-binding Rossmann-fold domains"/>
    <property type="match status" value="1"/>
</dbReference>
<dbReference type="PANTHER" id="PTHR44196">
    <property type="entry name" value="DEHYDROGENASE/REDUCTASE SDR FAMILY MEMBER 7B"/>
    <property type="match status" value="1"/>
</dbReference>
<gene>
    <name evidence="4" type="ORF">IAC95_03305</name>
</gene>
<dbReference type="InterPro" id="IPR020904">
    <property type="entry name" value="Sc_DH/Rdtase_CS"/>
</dbReference>
<dbReference type="Pfam" id="PF00106">
    <property type="entry name" value="adh_short"/>
    <property type="match status" value="1"/>
</dbReference>
<dbReference type="GO" id="GO:0016491">
    <property type="term" value="F:oxidoreductase activity"/>
    <property type="evidence" value="ECO:0007669"/>
    <property type="project" value="UniProtKB-KW"/>
</dbReference>
<dbReference type="GO" id="GO:0016020">
    <property type="term" value="C:membrane"/>
    <property type="evidence" value="ECO:0007669"/>
    <property type="project" value="TreeGrafter"/>
</dbReference>
<comment type="caution">
    <text evidence="4">The sequence shown here is derived from an EMBL/GenBank/DDBJ whole genome shotgun (WGS) entry which is preliminary data.</text>
</comment>
<dbReference type="EMBL" id="DVHL01000027">
    <property type="protein sequence ID" value="HIR65895.1"/>
    <property type="molecule type" value="Genomic_DNA"/>
</dbReference>
<dbReference type="InterPro" id="IPR002347">
    <property type="entry name" value="SDR_fam"/>
</dbReference>
<evidence type="ECO:0000256" key="3">
    <source>
        <dbReference type="RuleBase" id="RU000363"/>
    </source>
</evidence>
<evidence type="ECO:0000256" key="2">
    <source>
        <dbReference type="ARBA" id="ARBA00023002"/>
    </source>
</evidence>
<sequence length="260" mass="27789">MKNKLDGKIAVISGASSGIGKAIATALQKEGAKIVDISLKTDGGYFKNYAADITDNNAVAEIVTELQRDCGKIDFLFCNAGFGIGGSMENTRLGDIEKLFAVNLVSHVKMTVQMLPLINNGGKIFFTGSLASIIPLPYQACYSASKAAIENFARALRTELKPRKIAVCTIMPGDIRTGFTDARVKTSANTDAENHSIAKMEKAERSGKSPDTVAKVAVALAIRKNPPLRVSVGADSKAIALLVKLLPLRTVNFLVEKLYI</sequence>
<evidence type="ECO:0000313" key="5">
    <source>
        <dbReference type="Proteomes" id="UP000824200"/>
    </source>
</evidence>
<dbReference type="PRINTS" id="PR00081">
    <property type="entry name" value="GDHRDH"/>
</dbReference>